<organism evidence="2 3">
    <name type="scientific">Curtobacterium oceanosedimentum</name>
    <dbReference type="NCBI Taxonomy" id="465820"/>
    <lineage>
        <taxon>Bacteria</taxon>
        <taxon>Bacillati</taxon>
        <taxon>Actinomycetota</taxon>
        <taxon>Actinomycetes</taxon>
        <taxon>Micrococcales</taxon>
        <taxon>Microbacteriaceae</taxon>
        <taxon>Curtobacterium</taxon>
    </lineage>
</organism>
<protein>
    <submittedName>
        <fullName evidence="2">Uncharacterized protein</fullName>
    </submittedName>
</protein>
<keyword evidence="1" id="KW-0812">Transmembrane</keyword>
<evidence type="ECO:0000313" key="2">
    <source>
        <dbReference type="EMBL" id="KTR40375.1"/>
    </source>
</evidence>
<proteinExistence type="predicted"/>
<evidence type="ECO:0000313" key="3">
    <source>
        <dbReference type="Proteomes" id="UP000078335"/>
    </source>
</evidence>
<feature type="transmembrane region" description="Helical" evidence="1">
    <location>
        <begin position="65"/>
        <end position="85"/>
    </location>
</feature>
<evidence type="ECO:0000256" key="1">
    <source>
        <dbReference type="SAM" id="Phobius"/>
    </source>
</evidence>
<keyword evidence="1" id="KW-1133">Transmembrane helix</keyword>
<name>A0ABR5S6L4_9MICO</name>
<dbReference type="EMBL" id="LDRB01000032">
    <property type="protein sequence ID" value="KTR40375.1"/>
    <property type="molecule type" value="Genomic_DNA"/>
</dbReference>
<sequence length="137" mass="15135">MTIVTTQRPGSALERLAAPWRPLLGNRYATEIARRKLSFAIAFPAQLAIWVLAWILGLSHTGPSWIVPVLIIGSAAATVATIVRFGRFGAGVRRDLAHHGVHVRELLIALRAEDVQQWAVRNHVDLHVVAQVGDERR</sequence>
<gene>
    <name evidence="2" type="ORF">NS263_07885</name>
</gene>
<accession>A0ABR5S6L4</accession>
<reference evidence="2 3" key="1">
    <citation type="journal article" date="2016" name="Front. Microbiol.">
        <title>Genomic Resource of Rice Seed Associated Bacteria.</title>
        <authorList>
            <person name="Midha S."/>
            <person name="Bansal K."/>
            <person name="Sharma S."/>
            <person name="Kumar N."/>
            <person name="Patil P.P."/>
            <person name="Chaudhry V."/>
            <person name="Patil P.B."/>
        </authorList>
    </citation>
    <scope>NUCLEOTIDE SEQUENCE [LARGE SCALE GENOMIC DNA]</scope>
    <source>
        <strain evidence="2 3">NS263</strain>
    </source>
</reference>
<keyword evidence="3" id="KW-1185">Reference proteome</keyword>
<keyword evidence="1" id="KW-0472">Membrane</keyword>
<feature type="transmembrane region" description="Helical" evidence="1">
    <location>
        <begin position="37"/>
        <end position="59"/>
    </location>
</feature>
<comment type="caution">
    <text evidence="2">The sequence shown here is derived from an EMBL/GenBank/DDBJ whole genome shotgun (WGS) entry which is preliminary data.</text>
</comment>
<dbReference type="Proteomes" id="UP000078335">
    <property type="component" value="Unassembled WGS sequence"/>
</dbReference>